<dbReference type="PANTHER" id="PTHR10044">
    <property type="entry name" value="INHIBITOR OF APOPTOSIS"/>
    <property type="match status" value="1"/>
</dbReference>
<accession>V9QKU2</accession>
<name>V9QKU2_OSHV1</name>
<dbReference type="OrthoDB" id="9255at10239"/>
<evidence type="ECO:0000313" key="1">
    <source>
        <dbReference type="EMBL" id="AHC31143.1"/>
    </source>
</evidence>
<organismHost>
    <name type="scientific">Pecten maximus</name>
    <name type="common">King scallop</name>
    <name type="synonym">Pilgrim's clam</name>
    <dbReference type="NCBI Taxonomy" id="6579"/>
</organismHost>
<organism evidence="1">
    <name type="scientific">Ostreid herpesvirus 1</name>
    <name type="common">OsHV-1</name>
    <name type="synonym">Pacific oyster herpesvirus</name>
    <dbReference type="NCBI Taxonomy" id="261939"/>
    <lineage>
        <taxon>Viruses</taxon>
        <taxon>Duplodnaviria</taxon>
        <taxon>Heunggongvirae</taxon>
        <taxon>Peploviricota</taxon>
        <taxon>Herviviricetes</taxon>
        <taxon>Herpesvirales</taxon>
        <taxon>Malacoherpesviridae</taxon>
        <taxon>Ostreavirus</taxon>
        <taxon>Ostreavirus ostreidmalaco1</taxon>
    </lineage>
</organism>
<dbReference type="RefSeq" id="YP_024626.1">
    <property type="nucleotide sequence ID" value="NC_005881.2"/>
</dbReference>
<protein>
    <submittedName>
        <fullName evidence="1">Uncharacterized protein</fullName>
    </submittedName>
</protein>
<dbReference type="InterPro" id="IPR001370">
    <property type="entry name" value="BIR_rpt"/>
</dbReference>
<dbReference type="Gene3D" id="1.10.1170.10">
    <property type="entry name" value="Inhibitor Of Apoptosis Protein (2mihbC-IAP-1), Chain A"/>
    <property type="match status" value="2"/>
</dbReference>
<dbReference type="EMBL" id="KF517121">
    <property type="protein sequence ID" value="AHC31143.1"/>
    <property type="molecule type" value="Genomic_DNA"/>
</dbReference>
<dbReference type="SUPFAM" id="SSF57924">
    <property type="entry name" value="Inhibitor of apoptosis (IAP) repeat"/>
    <property type="match status" value="2"/>
</dbReference>
<organismHost>
    <name type="scientific">Magallana gigas</name>
    <name type="common">Pacific oyster</name>
    <name type="synonym">Crassostrea gigas</name>
    <dbReference type="NCBI Taxonomy" id="29159"/>
</organismHost>
<sequence length="170" mass="20342">MDIVPISPYERMRPLRESKELRIKSFDDHRWPHKNNPVMTKNMIENYFYYIGINDKIQCVHCGGVISGFLEEDTHRISYEHRRHFPKCPVGKYRHPGYHLDAERLKSFKNWRYENIVRKMDLVAAGLFYTGIEDRCACHQCGNELYEWEAGDNPKEEHKRLFPDCKLSSY</sequence>
<dbReference type="SMR" id="V9QKU2"/>
<dbReference type="Pfam" id="PF00653">
    <property type="entry name" value="BIR"/>
    <property type="match status" value="2"/>
</dbReference>
<reference evidence="1" key="1">
    <citation type="journal article" date="2013" name="Virus Res.">
        <title>Genome exploration of six variants of the Ostreid Herpesvirus 1 and characterization of large deletion in OsHV-1?Var specimens.</title>
        <authorList>
            <person name="Martenot C."/>
            <person name="Travaille E."/>
            <person name="Lethuillier O."/>
            <person name="Lelong C."/>
            <person name="Houssin M."/>
        </authorList>
    </citation>
    <scope>NUCLEOTIDE SEQUENCE</scope>
    <source>
        <strain evidence="1">001-ORF87</strain>
    </source>
</reference>
<dbReference type="PANTHER" id="PTHR10044:SF139">
    <property type="entry name" value="DEATH-ASSOCIATED INHIBITOR OF APOPTOSIS 2"/>
    <property type="match status" value="1"/>
</dbReference>
<dbReference type="GO" id="GO:0051726">
    <property type="term" value="P:regulation of cell cycle"/>
    <property type="evidence" value="ECO:0007669"/>
    <property type="project" value="TreeGrafter"/>
</dbReference>
<dbReference type="PROSITE" id="PS50143">
    <property type="entry name" value="BIR_REPEAT_2"/>
    <property type="match status" value="2"/>
</dbReference>
<proteinExistence type="predicted"/>
<dbReference type="GeneID" id="2948187"/>
<dbReference type="SMART" id="SM00238">
    <property type="entry name" value="BIR"/>
    <property type="match status" value="2"/>
</dbReference>
<dbReference type="InterPro" id="IPR050784">
    <property type="entry name" value="IAP"/>
</dbReference>
<dbReference type="CDD" id="cd00022">
    <property type="entry name" value="BIR"/>
    <property type="match status" value="2"/>
</dbReference>
<dbReference type="KEGG" id="vg:2948187"/>